<geneLocation type="plasmid" evidence="2">
    <name>unnamed1</name>
</geneLocation>
<dbReference type="AlphaFoldDB" id="A0A9W3SML9"/>
<reference evidence="1 2" key="1">
    <citation type="submission" date="2016-07" db="EMBL/GenBank/DDBJ databases">
        <title>Genome sequencing project for further understanding the molecular mechanisms of preventing non-alcoholic fatty liver disease.</title>
        <authorList>
            <person name="Wang H."/>
        </authorList>
    </citation>
    <scope>NUCLEOTIDE SEQUENCE [LARGE SCALE GENOMIC DNA]</scope>
    <source>
        <strain evidence="1 2">BS15</strain>
        <plasmid evidence="2">unnamed1</plasmid>
    </source>
</reference>
<gene>
    <name evidence="1" type="ORF">BBP16_10065</name>
</gene>
<keyword evidence="1" id="KW-0614">Plasmid</keyword>
<proteinExistence type="predicted"/>
<accession>A0A9W3SML9</accession>
<evidence type="ECO:0000313" key="1">
    <source>
        <dbReference type="EMBL" id="AOG27170.1"/>
    </source>
</evidence>
<dbReference type="EMBL" id="CP016630">
    <property type="protein sequence ID" value="AOG27170.1"/>
    <property type="molecule type" value="Genomic_DNA"/>
</dbReference>
<organism evidence="1 2">
    <name type="scientific">Lactobacillus johnsonii</name>
    <dbReference type="NCBI Taxonomy" id="33959"/>
    <lineage>
        <taxon>Bacteria</taxon>
        <taxon>Bacillati</taxon>
        <taxon>Bacillota</taxon>
        <taxon>Bacilli</taxon>
        <taxon>Lactobacillales</taxon>
        <taxon>Lactobacillaceae</taxon>
        <taxon>Lactobacillus</taxon>
    </lineage>
</organism>
<evidence type="ECO:0000313" key="2">
    <source>
        <dbReference type="Proteomes" id="UP000094691"/>
    </source>
</evidence>
<dbReference type="Proteomes" id="UP000094691">
    <property type="component" value="Plasmid LJBSp1"/>
</dbReference>
<name>A0A9W3SML9_LACJH</name>
<sequence length="350" mass="42323">MIDHYKVFLNVSSHSKNKFICKYLIPFLRKNVKSDYWIERHVEILPVIDIYVIRKRSYKNEFPYLKSFKILLNDFKESLTLSDRMPNNVYINRKNDIRKMNRLKRIHRLPQNFSIMAECISFVKRKGEYTYAEEPMIYNDTFRLSERLYEDTYLYLYNHPQQEMLFIFGLFYFSAKNLDKTGIGLGYRSYQSHVLGFLSYKKENMDGYKNYFEEYYKVNHAILLSFYKLIKNMNSALTDDIELLALIRRWKNVLDKTYEKLFYVQRDITLSLVHAIRREIAQAKFRGYSQFHKVVFDKRHKSMFSTKEFCAYRMLVNFTYLILPNLGLSSRKRVQGGYILVKIMQETEDK</sequence>
<protein>
    <submittedName>
        <fullName evidence="1">Uncharacterized protein</fullName>
    </submittedName>
</protein>